<reference evidence="7 8" key="1">
    <citation type="journal article" date="2016" name="Nat. Commun.">
        <title>Thousands of microbial genomes shed light on interconnected biogeochemical processes in an aquifer system.</title>
        <authorList>
            <person name="Anantharaman K."/>
            <person name="Brown C.T."/>
            <person name="Hug L.A."/>
            <person name="Sharon I."/>
            <person name="Castelle C.J."/>
            <person name="Probst A.J."/>
            <person name="Thomas B.C."/>
            <person name="Singh A."/>
            <person name="Wilkins M.J."/>
            <person name="Karaoz U."/>
            <person name="Brodie E.L."/>
            <person name="Williams K.H."/>
            <person name="Hubbard S.S."/>
            <person name="Banfield J.F."/>
        </authorList>
    </citation>
    <scope>NUCLEOTIDE SEQUENCE [LARGE SCALE GENOMIC DNA]</scope>
</reference>
<dbReference type="STRING" id="1797985.A2Y83_05360"/>
<keyword evidence="2 4" id="KW-0687">Ribonucleoprotein</keyword>
<dbReference type="GO" id="GO:0006412">
    <property type="term" value="P:translation"/>
    <property type="evidence" value="ECO:0007669"/>
    <property type="project" value="UniProtKB-UniRule"/>
</dbReference>
<dbReference type="Gene3D" id="1.10.287.10">
    <property type="entry name" value="S15/NS1, RNA-binding"/>
    <property type="match status" value="1"/>
</dbReference>
<dbReference type="CDD" id="cd00353">
    <property type="entry name" value="Ribosomal_S15p_S13e"/>
    <property type="match status" value="1"/>
</dbReference>
<dbReference type="EMBL" id="MFFS01000092">
    <property type="protein sequence ID" value="OGF20365.1"/>
    <property type="molecule type" value="Genomic_DNA"/>
</dbReference>
<evidence type="ECO:0000256" key="1">
    <source>
        <dbReference type="ARBA" id="ARBA00022980"/>
    </source>
</evidence>
<dbReference type="PROSITE" id="PS00362">
    <property type="entry name" value="RIBOSOMAL_S15"/>
    <property type="match status" value="1"/>
</dbReference>
<dbReference type="Gene3D" id="6.10.250.3130">
    <property type="match status" value="1"/>
</dbReference>
<accession>A0A1F5S0Z6</accession>
<organism evidence="7 8">
    <name type="scientific">Candidatus Falkowbacteria bacterium RBG_13_39_14</name>
    <dbReference type="NCBI Taxonomy" id="1797985"/>
    <lineage>
        <taxon>Bacteria</taxon>
        <taxon>Candidatus Falkowiibacteriota</taxon>
    </lineage>
</organism>
<dbReference type="PANTHER" id="PTHR23321">
    <property type="entry name" value="RIBOSOMAL PROTEIN S15, BACTERIAL AND ORGANELLAR"/>
    <property type="match status" value="1"/>
</dbReference>
<dbReference type="InterPro" id="IPR005290">
    <property type="entry name" value="Ribosomal_uS15_bac-type"/>
</dbReference>
<evidence type="ECO:0000256" key="6">
    <source>
        <dbReference type="RuleBase" id="RU004524"/>
    </source>
</evidence>
<keyword evidence="4 6" id="KW-0699">rRNA-binding</keyword>
<protein>
    <recommendedName>
        <fullName evidence="4">Small ribosomal subunit protein uS15</fullName>
    </recommendedName>
</protein>
<evidence type="ECO:0000256" key="2">
    <source>
        <dbReference type="ARBA" id="ARBA00023274"/>
    </source>
</evidence>
<dbReference type="AlphaFoldDB" id="A0A1F5S0Z6"/>
<comment type="function">
    <text evidence="4">Forms an intersubunit bridge (bridge B4) with the 23S rRNA of the 50S subunit in the ribosome.</text>
</comment>
<dbReference type="SUPFAM" id="SSF47060">
    <property type="entry name" value="S15/NS1 RNA-binding domain"/>
    <property type="match status" value="1"/>
</dbReference>
<keyword evidence="4 6" id="KW-0694">RNA-binding</keyword>
<dbReference type="GO" id="GO:0005737">
    <property type="term" value="C:cytoplasm"/>
    <property type="evidence" value="ECO:0007669"/>
    <property type="project" value="UniProtKB-ARBA"/>
</dbReference>
<dbReference type="PANTHER" id="PTHR23321:SF26">
    <property type="entry name" value="SMALL RIBOSOMAL SUBUNIT PROTEIN US15M"/>
    <property type="match status" value="1"/>
</dbReference>
<sequence length="119" mass="14152">MLDKSSKNRIIKKFKTHETDTGSPQVQIAILTEEIKRLTDHLKQHFHDFSSRRGLMKKVGERRRLLRYLERTDETSFDELVKKLKIKISKKAKAKEELLFKEEKPEEAEEVAEEKVEEE</sequence>
<dbReference type="GO" id="GO:0005840">
    <property type="term" value="C:ribosome"/>
    <property type="evidence" value="ECO:0007669"/>
    <property type="project" value="UniProtKB-KW"/>
</dbReference>
<dbReference type="NCBIfam" id="TIGR00952">
    <property type="entry name" value="S15_bact"/>
    <property type="match status" value="1"/>
</dbReference>
<dbReference type="Pfam" id="PF00312">
    <property type="entry name" value="Ribosomal_S15"/>
    <property type="match status" value="1"/>
</dbReference>
<comment type="caution">
    <text evidence="7">The sequence shown here is derived from an EMBL/GenBank/DDBJ whole genome shotgun (WGS) entry which is preliminary data.</text>
</comment>
<comment type="function">
    <text evidence="4 6">One of the primary rRNA binding proteins, it binds directly to 16S rRNA where it helps nucleate assembly of the platform of the 30S subunit by binding and bridging several RNA helices of the 16S rRNA.</text>
</comment>
<dbReference type="InterPro" id="IPR009068">
    <property type="entry name" value="uS15_NS1_RNA-bd_sf"/>
</dbReference>
<keyword evidence="1 4" id="KW-0689">Ribosomal protein</keyword>
<dbReference type="SMART" id="SM01387">
    <property type="entry name" value="Ribosomal_S15"/>
    <property type="match status" value="1"/>
</dbReference>
<dbReference type="GO" id="GO:1990904">
    <property type="term" value="C:ribonucleoprotein complex"/>
    <property type="evidence" value="ECO:0007669"/>
    <property type="project" value="UniProtKB-KW"/>
</dbReference>
<evidence type="ECO:0000313" key="7">
    <source>
        <dbReference type="EMBL" id="OGF20365.1"/>
    </source>
</evidence>
<dbReference type="HAMAP" id="MF_01343_B">
    <property type="entry name" value="Ribosomal_uS15_B"/>
    <property type="match status" value="1"/>
</dbReference>
<gene>
    <name evidence="4" type="primary">rpsO</name>
    <name evidence="7" type="ORF">A2Y83_05360</name>
</gene>
<evidence type="ECO:0000256" key="4">
    <source>
        <dbReference type="HAMAP-Rule" id="MF_01343"/>
    </source>
</evidence>
<dbReference type="FunFam" id="1.10.287.10:FF:000002">
    <property type="entry name" value="30S ribosomal protein S15"/>
    <property type="match status" value="1"/>
</dbReference>
<dbReference type="InterPro" id="IPR000589">
    <property type="entry name" value="Ribosomal_uS15"/>
</dbReference>
<evidence type="ECO:0000256" key="5">
    <source>
        <dbReference type="RuleBase" id="RU003919"/>
    </source>
</evidence>
<proteinExistence type="inferred from homology"/>
<name>A0A1F5S0Z6_9BACT</name>
<comment type="similarity">
    <text evidence="4 5">Belongs to the universal ribosomal protein uS15 family.</text>
</comment>
<dbReference type="GO" id="GO:0019843">
    <property type="term" value="F:rRNA binding"/>
    <property type="evidence" value="ECO:0007669"/>
    <property type="project" value="UniProtKB-UniRule"/>
</dbReference>
<evidence type="ECO:0000313" key="8">
    <source>
        <dbReference type="Proteomes" id="UP000178323"/>
    </source>
</evidence>
<dbReference type="GO" id="GO:0003735">
    <property type="term" value="F:structural constituent of ribosome"/>
    <property type="evidence" value="ECO:0007669"/>
    <property type="project" value="InterPro"/>
</dbReference>
<evidence type="ECO:0000256" key="3">
    <source>
        <dbReference type="ARBA" id="ARBA00064542"/>
    </source>
</evidence>
<comment type="subunit">
    <text evidence="3 4">Part of the 30S ribosomal subunit. Forms a bridge to the 50S subunit in the 70S ribosome, contacting the 23S rRNA.</text>
</comment>
<dbReference type="Proteomes" id="UP000178323">
    <property type="component" value="Unassembled WGS sequence"/>
</dbReference>